<dbReference type="EMBL" id="BMWV01000017">
    <property type="protein sequence ID" value="GGY63541.1"/>
    <property type="molecule type" value="Genomic_DNA"/>
</dbReference>
<dbReference type="AlphaFoldDB" id="A0AA87Y375"/>
<sequence length="73" mass="8580">MGGFLCCARRQAFPVWLAHCRGRHRLMPWRNETNRTGGCMRKMIMMAIAGFIWKKVQARMLNRAPAQGARRRY</sequence>
<reference evidence="1" key="1">
    <citation type="journal article" date="2014" name="Int. J. Syst. Evol. Microbiol.">
        <title>Complete genome sequence of Corynebacterium casei LMG S-19264T (=DSM 44701T), isolated from a smear-ripened cheese.</title>
        <authorList>
            <consortium name="US DOE Joint Genome Institute (JGI-PGF)"/>
            <person name="Walter F."/>
            <person name="Albersmeier A."/>
            <person name="Kalinowski J."/>
            <person name="Ruckert C."/>
        </authorList>
    </citation>
    <scope>NUCLEOTIDE SEQUENCE</scope>
    <source>
        <strain evidence="1">KCTC 12343</strain>
    </source>
</reference>
<proteinExistence type="predicted"/>
<reference evidence="1" key="2">
    <citation type="submission" date="2022-12" db="EMBL/GenBank/DDBJ databases">
        <authorList>
            <person name="Sun Q."/>
            <person name="Kim S."/>
        </authorList>
    </citation>
    <scope>NUCLEOTIDE SEQUENCE</scope>
    <source>
        <strain evidence="1">KCTC 12343</strain>
    </source>
</reference>
<organism evidence="1 2">
    <name type="scientific">Pseudoduganella albidiflava</name>
    <dbReference type="NCBI Taxonomy" id="321983"/>
    <lineage>
        <taxon>Bacteria</taxon>
        <taxon>Pseudomonadati</taxon>
        <taxon>Pseudomonadota</taxon>
        <taxon>Betaproteobacteria</taxon>
        <taxon>Burkholderiales</taxon>
        <taxon>Oxalobacteraceae</taxon>
        <taxon>Telluria group</taxon>
        <taxon>Pseudoduganella</taxon>
    </lineage>
</organism>
<name>A0AA87Y375_9BURK</name>
<dbReference type="Proteomes" id="UP000628442">
    <property type="component" value="Unassembled WGS sequence"/>
</dbReference>
<protein>
    <submittedName>
        <fullName evidence="1">Uncharacterized protein</fullName>
    </submittedName>
</protein>
<comment type="caution">
    <text evidence="1">The sequence shown here is derived from an EMBL/GenBank/DDBJ whole genome shotgun (WGS) entry which is preliminary data.</text>
</comment>
<evidence type="ECO:0000313" key="2">
    <source>
        <dbReference type="Proteomes" id="UP000628442"/>
    </source>
</evidence>
<evidence type="ECO:0000313" key="1">
    <source>
        <dbReference type="EMBL" id="GGY63541.1"/>
    </source>
</evidence>
<gene>
    <name evidence="1" type="ORF">GCM10007387_52540</name>
</gene>
<accession>A0AA87Y375</accession>